<dbReference type="Proteomes" id="UP000308600">
    <property type="component" value="Unassembled WGS sequence"/>
</dbReference>
<accession>A0ACD3AL30</accession>
<dbReference type="EMBL" id="ML208405">
    <property type="protein sequence ID" value="TFK66441.1"/>
    <property type="molecule type" value="Genomic_DNA"/>
</dbReference>
<protein>
    <submittedName>
        <fullName evidence="1">Uncharacterized protein</fullName>
    </submittedName>
</protein>
<sequence>MSTTYNDYDHILQSPGHLSTESTTSLRTQIDLEIRELHHRLQYLATVRNTLAPVARLPREVLGKIFDLVRVDDNGRVLVKRILPASWVSQHWRDVVLGDPKLWNQIDRSNCHWAIWCLIRSKTTPLFIQLSDDAIEILPAATIDTLLRELPRIQLLRLGGEDLELDGRARNRSKYSSIDHILLEAPDFKSLLTGTSTLLKTLHLGTYVTGDTFANLAMPNLAHLKLQSCTFKWNEFLLPSLKTLCVQRPSTTIPTIDILKLLSRMPLLEEITLNDALSEERLSGSHLEPLRFPHLRLLTLSDYFTNQLSDLANNIVIPQNASLSIAGSISSGVRVEEVLQSFFPVVQRRINAMSLSPDTAAISRHSMMDTFCVGFGRCDTNGVIGNTVVQSQSAGYTFDTPLQIFRNLPGPVGDIRCLQIRGFWFLKDGDFDDFVRLVEMMPNVEELVLEEFVAMSLLLHLGNFPNTSLPPRLKKITHGKIYSTLNNIQLTDAQIEGLILWRKNSSTKMVLKDPDLKSDPFNSKRQEAVFDEVNYEEGTHFLFSADEY</sequence>
<keyword evidence="2" id="KW-1185">Reference proteome</keyword>
<evidence type="ECO:0000313" key="2">
    <source>
        <dbReference type="Proteomes" id="UP000308600"/>
    </source>
</evidence>
<reference evidence="1 2" key="1">
    <citation type="journal article" date="2019" name="Nat. Ecol. Evol.">
        <title>Megaphylogeny resolves global patterns of mushroom evolution.</title>
        <authorList>
            <person name="Varga T."/>
            <person name="Krizsan K."/>
            <person name="Foldi C."/>
            <person name="Dima B."/>
            <person name="Sanchez-Garcia M."/>
            <person name="Sanchez-Ramirez S."/>
            <person name="Szollosi G.J."/>
            <person name="Szarkandi J.G."/>
            <person name="Papp V."/>
            <person name="Albert L."/>
            <person name="Andreopoulos W."/>
            <person name="Angelini C."/>
            <person name="Antonin V."/>
            <person name="Barry K.W."/>
            <person name="Bougher N.L."/>
            <person name="Buchanan P."/>
            <person name="Buyck B."/>
            <person name="Bense V."/>
            <person name="Catcheside P."/>
            <person name="Chovatia M."/>
            <person name="Cooper J."/>
            <person name="Damon W."/>
            <person name="Desjardin D."/>
            <person name="Finy P."/>
            <person name="Geml J."/>
            <person name="Haridas S."/>
            <person name="Hughes K."/>
            <person name="Justo A."/>
            <person name="Karasinski D."/>
            <person name="Kautmanova I."/>
            <person name="Kiss B."/>
            <person name="Kocsube S."/>
            <person name="Kotiranta H."/>
            <person name="LaButti K.M."/>
            <person name="Lechner B.E."/>
            <person name="Liimatainen K."/>
            <person name="Lipzen A."/>
            <person name="Lukacs Z."/>
            <person name="Mihaltcheva S."/>
            <person name="Morgado L.N."/>
            <person name="Niskanen T."/>
            <person name="Noordeloos M.E."/>
            <person name="Ohm R.A."/>
            <person name="Ortiz-Santana B."/>
            <person name="Ovrebo C."/>
            <person name="Racz N."/>
            <person name="Riley R."/>
            <person name="Savchenko A."/>
            <person name="Shiryaev A."/>
            <person name="Soop K."/>
            <person name="Spirin V."/>
            <person name="Szebenyi C."/>
            <person name="Tomsovsky M."/>
            <person name="Tulloss R.E."/>
            <person name="Uehling J."/>
            <person name="Grigoriev I.V."/>
            <person name="Vagvolgyi C."/>
            <person name="Papp T."/>
            <person name="Martin F.M."/>
            <person name="Miettinen O."/>
            <person name="Hibbett D.S."/>
            <person name="Nagy L.G."/>
        </authorList>
    </citation>
    <scope>NUCLEOTIDE SEQUENCE [LARGE SCALE GENOMIC DNA]</scope>
    <source>
        <strain evidence="1 2">NL-1719</strain>
    </source>
</reference>
<evidence type="ECO:0000313" key="1">
    <source>
        <dbReference type="EMBL" id="TFK66441.1"/>
    </source>
</evidence>
<proteinExistence type="predicted"/>
<gene>
    <name evidence="1" type="ORF">BDN72DRAFT_961760</name>
</gene>
<organism evidence="1 2">
    <name type="scientific">Pluteus cervinus</name>
    <dbReference type="NCBI Taxonomy" id="181527"/>
    <lineage>
        <taxon>Eukaryota</taxon>
        <taxon>Fungi</taxon>
        <taxon>Dikarya</taxon>
        <taxon>Basidiomycota</taxon>
        <taxon>Agaricomycotina</taxon>
        <taxon>Agaricomycetes</taxon>
        <taxon>Agaricomycetidae</taxon>
        <taxon>Agaricales</taxon>
        <taxon>Pluteineae</taxon>
        <taxon>Pluteaceae</taxon>
        <taxon>Pluteus</taxon>
    </lineage>
</organism>
<name>A0ACD3AL30_9AGAR</name>